<dbReference type="Proteomes" id="UP000242715">
    <property type="component" value="Unassembled WGS sequence"/>
</dbReference>
<evidence type="ECO:0000313" key="2">
    <source>
        <dbReference type="EMBL" id="GAU30622.1"/>
    </source>
</evidence>
<name>A0A2Z6N0U7_TRISU</name>
<proteinExistence type="predicted"/>
<keyword evidence="1" id="KW-0812">Transmembrane</keyword>
<accession>A0A2Z6N0U7</accession>
<keyword evidence="3" id="KW-1185">Reference proteome</keyword>
<gene>
    <name evidence="2" type="ORF">TSUD_62420</name>
</gene>
<feature type="transmembrane region" description="Helical" evidence="1">
    <location>
        <begin position="43"/>
        <end position="62"/>
    </location>
</feature>
<evidence type="ECO:0000313" key="3">
    <source>
        <dbReference type="Proteomes" id="UP000242715"/>
    </source>
</evidence>
<protein>
    <submittedName>
        <fullName evidence="2">Uncharacterized protein</fullName>
    </submittedName>
</protein>
<reference evidence="3" key="1">
    <citation type="journal article" date="2017" name="Front. Plant Sci.">
        <title>Climate Clever Clovers: New Paradigm to Reduce the Environmental Footprint of Ruminants by Breeding Low Methanogenic Forages Utilizing Haplotype Variation.</title>
        <authorList>
            <person name="Kaur P."/>
            <person name="Appels R."/>
            <person name="Bayer P.E."/>
            <person name="Keeble-Gagnere G."/>
            <person name="Wang J."/>
            <person name="Hirakawa H."/>
            <person name="Shirasawa K."/>
            <person name="Vercoe P."/>
            <person name="Stefanova K."/>
            <person name="Durmic Z."/>
            <person name="Nichols P."/>
            <person name="Revell C."/>
            <person name="Isobe S.N."/>
            <person name="Edwards D."/>
            <person name="Erskine W."/>
        </authorList>
    </citation>
    <scope>NUCLEOTIDE SEQUENCE [LARGE SCALE GENOMIC DNA]</scope>
    <source>
        <strain evidence="3">cv. Daliak</strain>
    </source>
</reference>
<keyword evidence="1" id="KW-0472">Membrane</keyword>
<dbReference type="EMBL" id="DF973430">
    <property type="protein sequence ID" value="GAU30622.1"/>
    <property type="molecule type" value="Genomic_DNA"/>
</dbReference>
<keyword evidence="1" id="KW-1133">Transmembrane helix</keyword>
<evidence type="ECO:0000256" key="1">
    <source>
        <dbReference type="SAM" id="Phobius"/>
    </source>
</evidence>
<dbReference type="AlphaFoldDB" id="A0A2Z6N0U7"/>
<organism evidence="2 3">
    <name type="scientific">Trifolium subterraneum</name>
    <name type="common">Subterranean clover</name>
    <dbReference type="NCBI Taxonomy" id="3900"/>
    <lineage>
        <taxon>Eukaryota</taxon>
        <taxon>Viridiplantae</taxon>
        <taxon>Streptophyta</taxon>
        <taxon>Embryophyta</taxon>
        <taxon>Tracheophyta</taxon>
        <taxon>Spermatophyta</taxon>
        <taxon>Magnoliopsida</taxon>
        <taxon>eudicotyledons</taxon>
        <taxon>Gunneridae</taxon>
        <taxon>Pentapetalae</taxon>
        <taxon>rosids</taxon>
        <taxon>fabids</taxon>
        <taxon>Fabales</taxon>
        <taxon>Fabaceae</taxon>
        <taxon>Papilionoideae</taxon>
        <taxon>50 kb inversion clade</taxon>
        <taxon>NPAAA clade</taxon>
        <taxon>Hologalegina</taxon>
        <taxon>IRL clade</taxon>
        <taxon>Trifolieae</taxon>
        <taxon>Trifolium</taxon>
    </lineage>
</organism>
<sequence length="65" mass="6946">MWTLSSQKVLGARKDGAPLPLVNTTMMYFSKQHSGGSSSTGLIQSQIIAYVASIAVAFFLSCPHN</sequence>